<feature type="non-terminal residue" evidence="2">
    <location>
        <position position="1"/>
    </location>
</feature>
<protein>
    <submittedName>
        <fullName evidence="2">Uncharacterized protein</fullName>
    </submittedName>
</protein>
<evidence type="ECO:0000313" key="2">
    <source>
        <dbReference type="EMBL" id="CAA9326855.1"/>
    </source>
</evidence>
<feature type="compositionally biased region" description="Basic and acidic residues" evidence="1">
    <location>
        <begin position="17"/>
        <end position="26"/>
    </location>
</feature>
<feature type="region of interest" description="Disordered" evidence="1">
    <location>
        <begin position="1"/>
        <end position="40"/>
    </location>
</feature>
<proteinExistence type="predicted"/>
<name>A0A6J4L9P3_9BACT</name>
<evidence type="ECO:0000256" key="1">
    <source>
        <dbReference type="SAM" id="MobiDB-lite"/>
    </source>
</evidence>
<feature type="non-terminal residue" evidence="2">
    <location>
        <position position="40"/>
    </location>
</feature>
<organism evidence="2">
    <name type="scientific">uncultured Gemmatimonadota bacterium</name>
    <dbReference type="NCBI Taxonomy" id="203437"/>
    <lineage>
        <taxon>Bacteria</taxon>
        <taxon>Pseudomonadati</taxon>
        <taxon>Gemmatimonadota</taxon>
        <taxon>environmental samples</taxon>
    </lineage>
</organism>
<gene>
    <name evidence="2" type="ORF">AVDCRST_MAG68-2303</name>
</gene>
<dbReference type="EMBL" id="CADCTW010000106">
    <property type="protein sequence ID" value="CAA9326855.1"/>
    <property type="molecule type" value="Genomic_DNA"/>
</dbReference>
<reference evidence="2" key="1">
    <citation type="submission" date="2020-02" db="EMBL/GenBank/DDBJ databases">
        <authorList>
            <person name="Meier V. D."/>
        </authorList>
    </citation>
    <scope>NUCLEOTIDE SEQUENCE</scope>
    <source>
        <strain evidence="2">AVDCRST_MAG68</strain>
    </source>
</reference>
<dbReference type="AlphaFoldDB" id="A0A6J4L9P3"/>
<accession>A0A6J4L9P3</accession>
<sequence>VSFRPAGEVGQTRRHSRPAEERETCNQRRGGVSVSPCFRV</sequence>